<name>A0A0U5B582_9MICO</name>
<sequence length="69" mass="7703">MTEKKRTSRRLQHAARERMKATGEKYTTALKAVMDAEPSTSPAPLRDQSDELAPPADAQHTSNDARHRS</sequence>
<accession>A0A0U5B582</accession>
<feature type="compositionally biased region" description="Basic and acidic residues" evidence="1">
    <location>
        <begin position="14"/>
        <end position="23"/>
    </location>
</feature>
<proteinExistence type="predicted"/>
<dbReference type="KEGG" id="malk:MalAC0309_0194"/>
<feature type="region of interest" description="Disordered" evidence="1">
    <location>
        <begin position="1"/>
        <end position="69"/>
    </location>
</feature>
<feature type="compositionally biased region" description="Basic residues" evidence="1">
    <location>
        <begin position="1"/>
        <end position="13"/>
    </location>
</feature>
<dbReference type="EMBL" id="AP017315">
    <property type="protein sequence ID" value="BAU31072.1"/>
    <property type="molecule type" value="Genomic_DNA"/>
</dbReference>
<gene>
    <name evidence="2" type="ORF">MalAC0309_0194</name>
</gene>
<dbReference type="OrthoDB" id="5083024at2"/>
<reference evidence="2 3" key="2">
    <citation type="submission" date="2016-01" db="EMBL/GenBank/DDBJ databases">
        <title>Microcella alkaliphila JAM AC0309 whole genome shotgun sequence.</title>
        <authorList>
            <person name="Kurata A."/>
            <person name="Hirose Y."/>
            <person name="Kishimoto N."/>
            <person name="Kobayashi T."/>
        </authorList>
    </citation>
    <scope>NUCLEOTIDE SEQUENCE [LARGE SCALE GENOMIC DNA]</scope>
    <source>
        <strain evidence="2 3">JAM AC0309</strain>
    </source>
</reference>
<evidence type="ECO:0000313" key="2">
    <source>
        <dbReference type="EMBL" id="BAU31072.1"/>
    </source>
</evidence>
<dbReference type="AlphaFoldDB" id="A0A0U5B582"/>
<evidence type="ECO:0000256" key="1">
    <source>
        <dbReference type="SAM" id="MobiDB-lite"/>
    </source>
</evidence>
<organism evidence="2 3">
    <name type="scientific">Microcella alkaliphila</name>
    <dbReference type="NCBI Taxonomy" id="279828"/>
    <lineage>
        <taxon>Bacteria</taxon>
        <taxon>Bacillati</taxon>
        <taxon>Actinomycetota</taxon>
        <taxon>Actinomycetes</taxon>
        <taxon>Micrococcales</taxon>
        <taxon>Microbacteriaceae</taxon>
        <taxon>Microcella</taxon>
    </lineage>
</organism>
<evidence type="ECO:0000313" key="3">
    <source>
        <dbReference type="Proteomes" id="UP000218965"/>
    </source>
</evidence>
<protein>
    <submittedName>
        <fullName evidence="2">Uncharacterized protein</fullName>
    </submittedName>
</protein>
<reference evidence="3" key="1">
    <citation type="submission" date="2015-12" db="EMBL/GenBank/DDBJ databases">
        <authorList>
            <person name="Shamseldin A."/>
            <person name="Moawad H."/>
            <person name="Abd El-Rahim W.M."/>
            <person name="Sadowsky M.J."/>
        </authorList>
    </citation>
    <scope>NUCLEOTIDE SEQUENCE [LARGE SCALE GENOMIC DNA]</scope>
    <source>
        <strain evidence="3">JAM AC0309</strain>
    </source>
</reference>
<dbReference type="RefSeq" id="WP_096420041.1">
    <property type="nucleotide sequence ID" value="NZ_AP017315.1"/>
</dbReference>
<dbReference type="Proteomes" id="UP000218965">
    <property type="component" value="Chromosome"/>
</dbReference>